<evidence type="ECO:0000313" key="3">
    <source>
        <dbReference type="Proteomes" id="UP000001319"/>
    </source>
</evidence>
<dbReference type="Pfam" id="PF00149">
    <property type="entry name" value="Metallophos"/>
    <property type="match status" value="1"/>
</dbReference>
<feature type="domain" description="Calcineurin-like phosphoesterase" evidence="1">
    <location>
        <begin position="7"/>
        <end position="202"/>
    </location>
</feature>
<dbReference type="Gene3D" id="3.60.21.10">
    <property type="match status" value="1"/>
</dbReference>
<proteinExistence type="predicted"/>
<dbReference type="STRING" id="334413.FMG_0756"/>
<gene>
    <name evidence="2" type="ordered locus">FMG_0756</name>
</gene>
<dbReference type="InterPro" id="IPR004843">
    <property type="entry name" value="Calcineurin-like_PHP"/>
</dbReference>
<dbReference type="HOGENOM" id="CLU_071838_0_0_9"/>
<dbReference type="EMBL" id="AP008971">
    <property type="protein sequence ID" value="BAG08174.1"/>
    <property type="molecule type" value="Genomic_DNA"/>
</dbReference>
<dbReference type="Proteomes" id="UP000001319">
    <property type="component" value="Chromosome"/>
</dbReference>
<dbReference type="InterPro" id="IPR050535">
    <property type="entry name" value="DNA_Repair-Maintenance_Comp"/>
</dbReference>
<reference evidence="2 3" key="1">
    <citation type="journal article" date="2008" name="DNA Res.">
        <title>Complete genome sequence of Finegoldia magna, an anaerobic opportunistic pathogen.</title>
        <authorList>
            <person name="Goto T."/>
            <person name="Yamashita A."/>
            <person name="Hirakawa H."/>
            <person name="Matsutani M."/>
            <person name="Todo K."/>
            <person name="Ohshima K."/>
            <person name="Toh H."/>
            <person name="Miyamoto K."/>
            <person name="Kuhara S."/>
            <person name="Hattori M."/>
            <person name="Shimizu T."/>
            <person name="Akimoto S."/>
        </authorList>
    </citation>
    <scope>NUCLEOTIDE SEQUENCE [LARGE SCALE GENOMIC DNA]</scope>
    <source>
        <strain evidence="3">ATCC 29328 / DSM 20472 / WAL 2508</strain>
    </source>
</reference>
<dbReference type="InterPro" id="IPR029052">
    <property type="entry name" value="Metallo-depent_PP-like"/>
</dbReference>
<keyword evidence="3" id="KW-1185">Reference proteome</keyword>
<organism evidence="2 3">
    <name type="scientific">Finegoldia magna (strain ATCC 29328 / DSM 20472 / WAL 2508)</name>
    <name type="common">Peptostreptococcus magnus</name>
    <dbReference type="NCBI Taxonomy" id="334413"/>
    <lineage>
        <taxon>Bacteria</taxon>
        <taxon>Bacillati</taxon>
        <taxon>Bacillota</taxon>
        <taxon>Tissierellia</taxon>
        <taxon>Tissierellales</taxon>
        <taxon>Peptoniphilaceae</taxon>
        <taxon>Finegoldia</taxon>
    </lineage>
</organism>
<evidence type="ECO:0000313" key="2">
    <source>
        <dbReference type="EMBL" id="BAG08174.1"/>
    </source>
</evidence>
<evidence type="ECO:0000259" key="1">
    <source>
        <dbReference type="Pfam" id="PF00149"/>
    </source>
</evidence>
<dbReference type="PANTHER" id="PTHR30337">
    <property type="entry name" value="COMPONENT OF ATP-DEPENDENT DSDNA EXONUCLEASE"/>
    <property type="match status" value="1"/>
</dbReference>
<dbReference type="eggNOG" id="COG0420">
    <property type="taxonomic scope" value="Bacteria"/>
</dbReference>
<protein>
    <submittedName>
        <fullName evidence="2">Putative phosphoesterase</fullName>
    </submittedName>
</protein>
<dbReference type="SUPFAM" id="SSF56300">
    <property type="entry name" value="Metallo-dependent phosphatases"/>
    <property type="match status" value="1"/>
</dbReference>
<dbReference type="GO" id="GO:0016787">
    <property type="term" value="F:hydrolase activity"/>
    <property type="evidence" value="ECO:0007669"/>
    <property type="project" value="InterPro"/>
</dbReference>
<sequence>MPIISIMKILFFTDTHIKSKNPRARIDDYEDSIYKKIEEIREISINENVDVILHGGDLFDKADVGIKTASRFGKLFQRFPKKIFIISGNHDIYGYNPNSIDRAMMGLFNSLDVLELIEEGKPVIIEKDGLRVQISGQPYTHDIDSSDKSHYYPKRLDDVDYHILMIHSFLLYKKFIEQIEYTLIDQIMDTDCDIVLSGHYHTGFKTVKVNEKYFSNPGSIARMTNTESERKRIPKVLLIELTKEEINISDIYLKSAKKSEEIFSEKQVNPYSIKSKSLLDIKEKLSKLSSNPIIDINNNLKNIGKEMKIDEDIINEAIRRIE</sequence>
<name>B0S1D4_FINM2</name>
<dbReference type="KEGG" id="fma:FMG_0756"/>
<accession>B0S1D4</accession>
<dbReference type="AlphaFoldDB" id="B0S1D4"/>
<dbReference type="PANTHER" id="PTHR30337:SF0">
    <property type="entry name" value="NUCLEASE SBCCD SUBUNIT D"/>
    <property type="match status" value="1"/>
</dbReference>